<keyword evidence="4" id="KW-0812">Transmembrane</keyword>
<gene>
    <name evidence="7" type="ORF">BN2458_PEG1103</name>
</gene>
<evidence type="ECO:0000256" key="3">
    <source>
        <dbReference type="PROSITE-ProRule" id="PRU00284"/>
    </source>
</evidence>
<name>A0A099UEN1_9HELI</name>
<dbReference type="SMART" id="SM00283">
    <property type="entry name" value="MA"/>
    <property type="match status" value="1"/>
</dbReference>
<sequence>MGFFGRLNIGTKIISVVSFIVILCVILIVLVVSFFASQTLERESDNLLSNTAARYKNLIVGATGEIFSSTISANAVIESMIGKGFTFDEGQLINILENVVDTNRYSVGGFIIIKKDYTQKNIKGDHYLLPTGEFAILSIDEDAALGGVSTGIMPKDLLEEMPSILNSLNKSSVDMTPSRQVNIKGKTQYLKAAIVPIIQNGKHVGVIGNFLNLEMIDDILVSPGLRVFEGDKRIVIDTNGSIIFNSATEERAQWRSQDLRNVNTHPSAKEIVEAAKKHQSGIYTYTNIIGQNSKVALNSFEIWPGTDLWWTVVSLAPFSAINKPIVTLQIALVIVGIVAVALVSLVMFIYIKSTIASRIRHISHTLFEFFDYLNHKIKVAPEPLVIMGRDELGAMGEAINENIASTKNGLQQDSKAVEQSVATAKTIESGDLRARITETPHNPQLNELKEVLNHMLDDLQTKIGSDTNEIARVFDSYTKLDFTTEVKDASGRVEVVTNTLGEEIRKMLSTSAAFAQTLGNEAQGLQEAVNKLTNLTNSQASSLEQTAQAVEEITSSMQNVSSKTSEVIQQSEDIKNVIGIIRDIADQTNLLALNAAIEAARAGEHGRGFAVVADEVRKLAERTQKSLGEIEANTNLLVQSINDMGESIREQTTGVTQINDAISHLESVTQENVEIANASSEISERVDKVAKDILDDVNKKKF</sequence>
<dbReference type="Gene3D" id="1.20.120.1530">
    <property type="match status" value="1"/>
</dbReference>
<dbReference type="PROSITE" id="PS50111">
    <property type="entry name" value="CHEMOTAXIS_TRANSDUC_2"/>
    <property type="match status" value="1"/>
</dbReference>
<evidence type="ECO:0000259" key="6">
    <source>
        <dbReference type="PROSITE" id="PS50885"/>
    </source>
</evidence>
<dbReference type="RefSeq" id="WP_034342113.1">
    <property type="nucleotide sequence ID" value="NZ_LN907858.1"/>
</dbReference>
<proteinExistence type="inferred from homology"/>
<dbReference type="PANTHER" id="PTHR32089">
    <property type="entry name" value="METHYL-ACCEPTING CHEMOTAXIS PROTEIN MCPB"/>
    <property type="match status" value="1"/>
</dbReference>
<dbReference type="PROSITE" id="PS50885">
    <property type="entry name" value="HAMP"/>
    <property type="match status" value="1"/>
</dbReference>
<dbReference type="PATRIC" id="fig|76936.10.peg.1078"/>
<evidence type="ECO:0000313" key="8">
    <source>
        <dbReference type="Proteomes" id="UP000064525"/>
    </source>
</evidence>
<reference evidence="8" key="1">
    <citation type="submission" date="2015-11" db="EMBL/GenBank/DDBJ databases">
        <authorList>
            <person name="Anvar S.Y."/>
        </authorList>
    </citation>
    <scope>NUCLEOTIDE SEQUENCE [LARGE SCALE GENOMIC DNA]</scope>
</reference>
<feature type="domain" description="HAMP" evidence="6">
    <location>
        <begin position="411"/>
        <end position="464"/>
    </location>
</feature>
<evidence type="ECO:0000259" key="5">
    <source>
        <dbReference type="PROSITE" id="PS50111"/>
    </source>
</evidence>
<dbReference type="Gene3D" id="3.30.450.20">
    <property type="entry name" value="PAS domain"/>
    <property type="match status" value="1"/>
</dbReference>
<dbReference type="GO" id="GO:0016020">
    <property type="term" value="C:membrane"/>
    <property type="evidence" value="ECO:0007669"/>
    <property type="project" value="InterPro"/>
</dbReference>
<dbReference type="Gene3D" id="1.10.287.950">
    <property type="entry name" value="Methyl-accepting chemotaxis protein"/>
    <property type="match status" value="1"/>
</dbReference>
<feature type="transmembrane region" description="Helical" evidence="4">
    <location>
        <begin position="328"/>
        <end position="351"/>
    </location>
</feature>
<dbReference type="Proteomes" id="UP000064525">
    <property type="component" value="Chromosome I"/>
</dbReference>
<dbReference type="AlphaFoldDB" id="A0A099UEN1"/>
<feature type="transmembrane region" description="Helical" evidence="4">
    <location>
        <begin position="12"/>
        <end position="36"/>
    </location>
</feature>
<dbReference type="Pfam" id="PF00015">
    <property type="entry name" value="MCPsignal"/>
    <property type="match status" value="1"/>
</dbReference>
<feature type="domain" description="Methyl-accepting transducer" evidence="5">
    <location>
        <begin position="502"/>
        <end position="702"/>
    </location>
</feature>
<evidence type="ECO:0000313" key="7">
    <source>
        <dbReference type="EMBL" id="CUU39988.1"/>
    </source>
</evidence>
<dbReference type="Pfam" id="PF00672">
    <property type="entry name" value="HAMP"/>
    <property type="match status" value="1"/>
</dbReference>
<dbReference type="SUPFAM" id="SSF58104">
    <property type="entry name" value="Methyl-accepting chemotaxis protein (MCP) signaling domain"/>
    <property type="match status" value="1"/>
</dbReference>
<evidence type="ECO:0000256" key="4">
    <source>
        <dbReference type="SAM" id="Phobius"/>
    </source>
</evidence>
<comment type="similarity">
    <text evidence="2">Belongs to the methyl-accepting chemotaxis (MCP) protein family.</text>
</comment>
<dbReference type="EMBL" id="LN907858">
    <property type="protein sequence ID" value="CUU39988.1"/>
    <property type="molecule type" value="Genomic_DNA"/>
</dbReference>
<evidence type="ECO:0000256" key="2">
    <source>
        <dbReference type="ARBA" id="ARBA00029447"/>
    </source>
</evidence>
<dbReference type="PANTHER" id="PTHR32089:SF112">
    <property type="entry name" value="LYSOZYME-LIKE PROTEIN-RELATED"/>
    <property type="match status" value="1"/>
</dbReference>
<dbReference type="GeneID" id="78151319"/>
<dbReference type="GO" id="GO:0007165">
    <property type="term" value="P:signal transduction"/>
    <property type="evidence" value="ECO:0007669"/>
    <property type="project" value="UniProtKB-KW"/>
</dbReference>
<dbReference type="KEGG" id="hty:BN2458_PEG1103"/>
<keyword evidence="4" id="KW-0472">Membrane</keyword>
<keyword evidence="4" id="KW-1133">Transmembrane helix</keyword>
<accession>A0A099UEN1</accession>
<keyword evidence="1 3" id="KW-0807">Transducer</keyword>
<protein>
    <submittedName>
        <fullName evidence="7">Methyl-accepting chemotaxis signal transduction protein</fullName>
    </submittedName>
</protein>
<organism evidence="7 8">
    <name type="scientific">Helicobacter typhlonius</name>
    <dbReference type="NCBI Taxonomy" id="76936"/>
    <lineage>
        <taxon>Bacteria</taxon>
        <taxon>Pseudomonadati</taxon>
        <taxon>Campylobacterota</taxon>
        <taxon>Epsilonproteobacteria</taxon>
        <taxon>Campylobacterales</taxon>
        <taxon>Helicobacteraceae</taxon>
        <taxon>Helicobacter</taxon>
    </lineage>
</organism>
<dbReference type="InterPro" id="IPR004089">
    <property type="entry name" value="MCPsignal_dom"/>
</dbReference>
<evidence type="ECO:0000256" key="1">
    <source>
        <dbReference type="ARBA" id="ARBA00023224"/>
    </source>
</evidence>
<dbReference type="InterPro" id="IPR003660">
    <property type="entry name" value="HAMP_dom"/>
</dbReference>